<keyword evidence="6" id="KW-0408">Iron</keyword>
<keyword evidence="5" id="KW-0249">Electron transport</keyword>
<dbReference type="AlphaFoldDB" id="A0A7V4U072"/>
<feature type="transmembrane region" description="Helical" evidence="7">
    <location>
        <begin position="896"/>
        <end position="917"/>
    </location>
</feature>
<proteinExistence type="predicted"/>
<feature type="transmembrane region" description="Helical" evidence="7">
    <location>
        <begin position="813"/>
        <end position="838"/>
    </location>
</feature>
<feature type="transmembrane region" description="Helical" evidence="7">
    <location>
        <begin position="782"/>
        <end position="801"/>
    </location>
</feature>
<dbReference type="InterPro" id="IPR010177">
    <property type="entry name" value="Paired_CXXCH_1"/>
</dbReference>
<keyword evidence="2" id="KW-0349">Heme</keyword>
<dbReference type="Gene3D" id="3.90.10.10">
    <property type="entry name" value="Cytochrome C3"/>
    <property type="match status" value="2"/>
</dbReference>
<evidence type="ECO:0000313" key="11">
    <source>
        <dbReference type="EMBL" id="HGY55213.1"/>
    </source>
</evidence>
<dbReference type="InterPro" id="IPR051829">
    <property type="entry name" value="Multiheme_Cytochr_ET"/>
</dbReference>
<dbReference type="EMBL" id="DRQG01000054">
    <property type="protein sequence ID" value="HGY55213.1"/>
    <property type="molecule type" value="Genomic_DNA"/>
</dbReference>
<accession>A0A7V4U072</accession>
<dbReference type="InterPro" id="IPR016174">
    <property type="entry name" value="Di-haem_cyt_TM"/>
</dbReference>
<name>A0A7V4U072_CALAY</name>
<evidence type="ECO:0000259" key="9">
    <source>
        <dbReference type="Pfam" id="PF02085"/>
    </source>
</evidence>
<organism evidence="11">
    <name type="scientific">Caldithrix abyssi</name>
    <dbReference type="NCBI Taxonomy" id="187145"/>
    <lineage>
        <taxon>Bacteria</taxon>
        <taxon>Pseudomonadati</taxon>
        <taxon>Calditrichota</taxon>
        <taxon>Calditrichia</taxon>
        <taxon>Calditrichales</taxon>
        <taxon>Calditrichaceae</taxon>
        <taxon>Caldithrix</taxon>
    </lineage>
</organism>
<dbReference type="GO" id="GO:0022904">
    <property type="term" value="P:respiratory electron transport chain"/>
    <property type="evidence" value="ECO:0007669"/>
    <property type="project" value="InterPro"/>
</dbReference>
<dbReference type="Pfam" id="PF09699">
    <property type="entry name" value="Paired_CXXCH_1"/>
    <property type="match status" value="1"/>
</dbReference>
<keyword evidence="3" id="KW-0479">Metal-binding</keyword>
<dbReference type="GO" id="GO:0020037">
    <property type="term" value="F:heme binding"/>
    <property type="evidence" value="ECO:0007669"/>
    <property type="project" value="InterPro"/>
</dbReference>
<feature type="transmembrane region" description="Helical" evidence="7">
    <location>
        <begin position="606"/>
        <end position="630"/>
    </location>
</feature>
<dbReference type="SUPFAM" id="SSF48695">
    <property type="entry name" value="Multiheme cytochromes"/>
    <property type="match status" value="2"/>
</dbReference>
<feature type="domain" description="Class III cytochrome C" evidence="9">
    <location>
        <begin position="53"/>
        <end position="149"/>
    </location>
</feature>
<dbReference type="Proteomes" id="UP000885779">
    <property type="component" value="Unassembled WGS sequence"/>
</dbReference>
<feature type="signal peptide" evidence="8">
    <location>
        <begin position="1"/>
        <end position="21"/>
    </location>
</feature>
<feature type="transmembrane region" description="Helical" evidence="7">
    <location>
        <begin position="704"/>
        <end position="725"/>
    </location>
</feature>
<dbReference type="GO" id="GO:0016020">
    <property type="term" value="C:membrane"/>
    <property type="evidence" value="ECO:0007669"/>
    <property type="project" value="InterPro"/>
</dbReference>
<dbReference type="CDD" id="cd08168">
    <property type="entry name" value="Cytochrom_C3"/>
    <property type="match status" value="2"/>
</dbReference>
<evidence type="ECO:0000256" key="3">
    <source>
        <dbReference type="ARBA" id="ARBA00022723"/>
    </source>
</evidence>
<keyword evidence="7" id="KW-0812">Transmembrane</keyword>
<keyword evidence="7" id="KW-0472">Membrane</keyword>
<evidence type="ECO:0008006" key="12">
    <source>
        <dbReference type="Google" id="ProtNLM"/>
    </source>
</evidence>
<comment type="caution">
    <text evidence="11">The sequence shown here is derived from an EMBL/GenBank/DDBJ whole genome shotgun (WGS) entry which is preliminary data.</text>
</comment>
<keyword evidence="1" id="KW-0813">Transport</keyword>
<evidence type="ECO:0000259" key="10">
    <source>
        <dbReference type="Pfam" id="PF09699"/>
    </source>
</evidence>
<dbReference type="PANTHER" id="PTHR35038">
    <property type="entry name" value="DISSIMILATORY SULFITE REDUCTASE SIRA"/>
    <property type="match status" value="1"/>
</dbReference>
<dbReference type="InterPro" id="IPR036280">
    <property type="entry name" value="Multihaem_cyt_sf"/>
</dbReference>
<reference evidence="11" key="1">
    <citation type="journal article" date="2020" name="mSystems">
        <title>Genome- and Community-Level Interaction Insights into Carbon Utilization and Element Cycling Functions of Hydrothermarchaeota in Hydrothermal Sediment.</title>
        <authorList>
            <person name="Zhou Z."/>
            <person name="Liu Y."/>
            <person name="Xu W."/>
            <person name="Pan J."/>
            <person name="Luo Z.H."/>
            <person name="Li M."/>
        </authorList>
    </citation>
    <scope>NUCLEOTIDE SEQUENCE [LARGE SCALE GENOMIC DNA]</scope>
    <source>
        <strain evidence="11">HyVt-577</strain>
    </source>
</reference>
<evidence type="ECO:0000256" key="6">
    <source>
        <dbReference type="ARBA" id="ARBA00023004"/>
    </source>
</evidence>
<evidence type="ECO:0000256" key="1">
    <source>
        <dbReference type="ARBA" id="ARBA00022448"/>
    </source>
</evidence>
<keyword evidence="4 8" id="KW-0732">Signal</keyword>
<evidence type="ECO:0000256" key="2">
    <source>
        <dbReference type="ARBA" id="ARBA00022617"/>
    </source>
</evidence>
<dbReference type="Gene3D" id="1.10.1130.10">
    <property type="entry name" value="Flavocytochrome C3, Chain A"/>
    <property type="match status" value="1"/>
</dbReference>
<dbReference type="SUPFAM" id="SSF81342">
    <property type="entry name" value="Transmembrane di-heme cytochromes"/>
    <property type="match status" value="1"/>
</dbReference>
<keyword evidence="7" id="KW-1133">Transmembrane helix</keyword>
<feature type="transmembrane region" description="Helical" evidence="7">
    <location>
        <begin position="662"/>
        <end position="684"/>
    </location>
</feature>
<evidence type="ECO:0000256" key="8">
    <source>
        <dbReference type="SAM" id="SignalP"/>
    </source>
</evidence>
<feature type="domain" description="Doubled CXXCH motif" evidence="10">
    <location>
        <begin position="247"/>
        <end position="277"/>
    </location>
</feature>
<protein>
    <recommendedName>
        <fullName evidence="12">Tetrahaem cytochrome domain-containing protein</fullName>
    </recommendedName>
</protein>
<dbReference type="Gene3D" id="1.20.950.20">
    <property type="entry name" value="Transmembrane di-heme cytochromes, Chain C"/>
    <property type="match status" value="1"/>
</dbReference>
<evidence type="ECO:0000256" key="4">
    <source>
        <dbReference type="ARBA" id="ARBA00022729"/>
    </source>
</evidence>
<dbReference type="GO" id="GO:0046872">
    <property type="term" value="F:metal ion binding"/>
    <property type="evidence" value="ECO:0007669"/>
    <property type="project" value="UniProtKB-KW"/>
</dbReference>
<evidence type="ECO:0000256" key="7">
    <source>
        <dbReference type="SAM" id="Phobius"/>
    </source>
</evidence>
<sequence length="924" mass="105026">MKTSVFITILILFSIVLSARAEDSEGCLDCHDDTELTMERGNREISLFVDEDVVNHSIHGELDCIDCHSSVNTDEHPDEGEVEPVFCGDCHDDVQHDYEAGIHGKALHAKQIYAPTCIECHGKHDILAISDPKSPSYKMNIPFLCGKCHKEGAPVAKVYNITEHNILENYSLSIHGEGLFKKGLIVTAACVDCHNSHLILPHTDEKSSIAPRNVAKTCMKCHTRIEDVHKQVIEGEKWRKDPNSIPTCTDCHLPHKARKESVVLTVADQSCLKCHSQDGIHKTENGKEISLKVVKEDIKSSVHNEVSCVKCHSDVNPRLKRPCKTAGKVDCSNCHIKTAEEFANSGHGKALQEGVKDAPECTTCHGDHHIKANIDENSPTYRAAIPKLCGTCHRSDSPVEKTKELAEVDAYTDYSQSVHGRGLVVKGLLPSAVCTDCHTAHQVLKHDNPRSSVYKRNVPATCAACHRGIYKDYIKSAHFSTDDKKMQELPTCTNCHSSHTISTVTQDKFMTEVTQTCGSCHTDLSESYLETMHGKAYRLGYLESAKCSDCHTAHKIRPVSDPNSSVSMYHIVETCQQCHKDANERFTGYLTHATHHDPIKYPILYYTYWAMTILLISVFSFFGIHTLLWLPKSFKQMLRRKKEEKEQVTRYYIRRFERPHRITHVFVILSFLTLALTGMMLKFSGMPWAKTLAETIGGVIAAGTLHRIAAMITFGYFISHLYLLIKKKQQTKKGFFEFFLGKNSMMFNKKDIKDFWATMKWFLGRGPKPNYGRWTYWEKFDYFAVFWGVAVIGLSGLMLWFPEFFTNWLPGWLINVATIIHSDEALLAVGFIFTIHFFNTHLRPESFPMDKVIFTGLVPLEEYKKERPEEYERLKRTGLLRKVVVKDYVPKQWDRIISFFGYLFLTIGIILIILIIFSELIGYK</sequence>
<evidence type="ECO:0000256" key="5">
    <source>
        <dbReference type="ARBA" id="ARBA00022982"/>
    </source>
</evidence>
<dbReference type="Gene3D" id="1.10.780.10">
    <property type="entry name" value="Hydroxylamine Oxidoreductase, Chain A, domain 1"/>
    <property type="match status" value="1"/>
</dbReference>
<dbReference type="InterPro" id="IPR020942">
    <property type="entry name" value="Cyt_c_III_dom"/>
</dbReference>
<gene>
    <name evidence="11" type="ORF">ENK44_05920</name>
</gene>
<feature type="chain" id="PRO_5031312434" description="Tetrahaem cytochrome domain-containing protein" evidence="8">
    <location>
        <begin position="22"/>
        <end position="924"/>
    </location>
</feature>
<dbReference type="GO" id="GO:0009055">
    <property type="term" value="F:electron transfer activity"/>
    <property type="evidence" value="ECO:0007669"/>
    <property type="project" value="InterPro"/>
</dbReference>
<dbReference type="Pfam" id="PF02085">
    <property type="entry name" value="Cytochrom_CIII"/>
    <property type="match status" value="1"/>
</dbReference>
<dbReference type="PANTHER" id="PTHR35038:SF10">
    <property type="entry name" value="HIGH-MOLECULAR-WEIGHT CYTOCHROME C"/>
    <property type="match status" value="1"/>
</dbReference>